<evidence type="ECO:0000313" key="1">
    <source>
        <dbReference type="EMBL" id="OSJ26610.1"/>
    </source>
</evidence>
<dbReference type="RefSeq" id="WP_085403805.1">
    <property type="nucleotide sequence ID" value="NZ_NAFL01000276.1"/>
</dbReference>
<sequence length="483" mass="52836">MTVDISERQQDGVFIFAKRECETCQMVEPVFGQIADNLPTVIYTQDDPTFPSCVAAIDDTSLESSFSFDIEAVPTLVRMKDGKEIARTYGWNRHDWETITGLKALGEGLPDMRPGCGSKSREPGVHDALRARYGKLDYKSRQIRLGEWDDDIEACFDRGFSDGLPVVPPTDVRILRMLEGTTRKPDEIIGDVPPNLSPITVEKVAINAVMAGCRPEYMPVVLTALEAALDPLFTMHGLLCTTCFSGPIVVVNGPIAREIGMNSGINCLGQGNRANATIGRALQLIIRNVGGGRPGELDRAVLGGPGKYTFCFAEDESDPTWMPLSVARGIGRDKNAVTLFQGDGIQGFLDQRSRTAKELTKSLAMSLLAVGHPKLCEFTNAMLVLVPEHYAIFREAGWDRGRITEELHRAMVRPGKDVIQGAHGVGEGIDRKRVDEMVNKFWPEGLLIVQAGGQAGLFSAICAGWTGGRFRNESKPVTREITI</sequence>
<dbReference type="Proteomes" id="UP000193335">
    <property type="component" value="Unassembled WGS sequence"/>
</dbReference>
<comment type="caution">
    <text evidence="1">The sequence shown here is derived from an EMBL/GenBank/DDBJ whole genome shotgun (WGS) entry which is preliminary data.</text>
</comment>
<dbReference type="SUPFAM" id="SSF52833">
    <property type="entry name" value="Thioredoxin-like"/>
    <property type="match status" value="1"/>
</dbReference>
<dbReference type="AlphaFoldDB" id="A0A1Y2JE98"/>
<name>A0A1Y2JE98_BRAJP</name>
<organism evidence="1 2">
    <name type="scientific">Bradyrhizobium japonicum</name>
    <dbReference type="NCBI Taxonomy" id="375"/>
    <lineage>
        <taxon>Bacteria</taxon>
        <taxon>Pseudomonadati</taxon>
        <taxon>Pseudomonadota</taxon>
        <taxon>Alphaproteobacteria</taxon>
        <taxon>Hyphomicrobiales</taxon>
        <taxon>Nitrobacteraceae</taxon>
        <taxon>Bradyrhizobium</taxon>
    </lineage>
</organism>
<accession>A0A1Y2JE98</accession>
<protein>
    <submittedName>
        <fullName evidence="1">Thiol reductase thioredoxin</fullName>
    </submittedName>
</protein>
<dbReference type="Gene3D" id="3.40.30.10">
    <property type="entry name" value="Glutaredoxin"/>
    <property type="match status" value="1"/>
</dbReference>
<evidence type="ECO:0000313" key="2">
    <source>
        <dbReference type="Proteomes" id="UP000193335"/>
    </source>
</evidence>
<dbReference type="EMBL" id="NAFL01000276">
    <property type="protein sequence ID" value="OSJ26610.1"/>
    <property type="molecule type" value="Genomic_DNA"/>
</dbReference>
<reference evidence="1 2" key="1">
    <citation type="submission" date="2017-03" db="EMBL/GenBank/DDBJ databases">
        <title>Whole genome sequences of fourteen strains of Bradyrhizobium canariense and one strain of Bradyrhizobium japonicum isolated from Lupinus (Papilionoideae: Genisteae) species in Algeria.</title>
        <authorList>
            <person name="Crovadore J."/>
            <person name="Chekireb D."/>
            <person name="Brachmann A."/>
            <person name="Chablais R."/>
            <person name="Cochard B."/>
            <person name="Lefort F."/>
        </authorList>
    </citation>
    <scope>NUCLEOTIDE SEQUENCE [LARGE SCALE GENOMIC DNA]</scope>
    <source>
        <strain evidence="1 2">UBMA197</strain>
    </source>
</reference>
<proteinExistence type="predicted"/>
<dbReference type="InterPro" id="IPR036249">
    <property type="entry name" value="Thioredoxin-like_sf"/>
</dbReference>
<dbReference type="CDD" id="cd02947">
    <property type="entry name" value="TRX_family"/>
    <property type="match status" value="1"/>
</dbReference>
<gene>
    <name evidence="1" type="ORF">BSZ19_35755</name>
</gene>